<reference evidence="1 2" key="1">
    <citation type="submission" date="2014-04" db="EMBL/GenBank/DDBJ databases">
        <authorList>
            <consortium name="DOE Joint Genome Institute"/>
            <person name="Kuo A."/>
            <person name="Tarkka M."/>
            <person name="Buscot F."/>
            <person name="Kohler A."/>
            <person name="Nagy L.G."/>
            <person name="Floudas D."/>
            <person name="Copeland A."/>
            <person name="Barry K.W."/>
            <person name="Cichocki N."/>
            <person name="Veneault-Fourrey C."/>
            <person name="LaButti K."/>
            <person name="Lindquist E.A."/>
            <person name="Lipzen A."/>
            <person name="Lundell T."/>
            <person name="Morin E."/>
            <person name="Murat C."/>
            <person name="Sun H."/>
            <person name="Tunlid A."/>
            <person name="Henrissat B."/>
            <person name="Grigoriev I.V."/>
            <person name="Hibbett D.S."/>
            <person name="Martin F."/>
            <person name="Nordberg H.P."/>
            <person name="Cantor M.N."/>
            <person name="Hua S.X."/>
        </authorList>
    </citation>
    <scope>NUCLEOTIDE SEQUENCE [LARGE SCALE GENOMIC DNA]</scope>
    <source>
        <strain evidence="1 2">F 1598</strain>
    </source>
</reference>
<accession>A0A0C3BZM0</accession>
<proteinExistence type="predicted"/>
<name>A0A0C3BZM0_PILCF</name>
<dbReference type="EMBL" id="KN832993">
    <property type="protein sequence ID" value="KIM82807.1"/>
    <property type="molecule type" value="Genomic_DNA"/>
</dbReference>
<sequence length="209" mass="23848">MDLSNTSLPYSTPIATETEYHVYTIDGLDTASMTTSYSDVFTIVFRFIAYLEQPAVESVVIRTRLRDISPRFPHSNDDDILEGIYDELVELSSSKIRGIALGIIVLQIRSMQTNQLLQALRRWNAREIRLFVSELMLSSFPKLVRSTNGPTEMHRMLCDLYFSDAHFDMNIVAFNAFIGELREFCSEGCPSDSVMRLTTSHSPISWTTR</sequence>
<keyword evidence="2" id="KW-1185">Reference proteome</keyword>
<dbReference type="HOGENOM" id="CLU_1315832_0_0_1"/>
<protein>
    <submittedName>
        <fullName evidence="1">Uncharacterized protein</fullName>
    </submittedName>
</protein>
<organism evidence="1 2">
    <name type="scientific">Piloderma croceum (strain F 1598)</name>
    <dbReference type="NCBI Taxonomy" id="765440"/>
    <lineage>
        <taxon>Eukaryota</taxon>
        <taxon>Fungi</taxon>
        <taxon>Dikarya</taxon>
        <taxon>Basidiomycota</taxon>
        <taxon>Agaricomycotina</taxon>
        <taxon>Agaricomycetes</taxon>
        <taxon>Agaricomycetidae</taxon>
        <taxon>Atheliales</taxon>
        <taxon>Atheliaceae</taxon>
        <taxon>Piloderma</taxon>
    </lineage>
</organism>
<dbReference type="Proteomes" id="UP000054166">
    <property type="component" value="Unassembled WGS sequence"/>
</dbReference>
<dbReference type="AlphaFoldDB" id="A0A0C3BZM0"/>
<dbReference type="OrthoDB" id="3062192at2759"/>
<dbReference type="InParanoid" id="A0A0C3BZM0"/>
<gene>
    <name evidence="1" type="ORF">PILCRDRAFT_7710</name>
</gene>
<evidence type="ECO:0000313" key="2">
    <source>
        <dbReference type="Proteomes" id="UP000054166"/>
    </source>
</evidence>
<reference evidence="2" key="2">
    <citation type="submission" date="2015-01" db="EMBL/GenBank/DDBJ databases">
        <title>Evolutionary Origins and Diversification of the Mycorrhizal Mutualists.</title>
        <authorList>
            <consortium name="DOE Joint Genome Institute"/>
            <consortium name="Mycorrhizal Genomics Consortium"/>
            <person name="Kohler A."/>
            <person name="Kuo A."/>
            <person name="Nagy L.G."/>
            <person name="Floudas D."/>
            <person name="Copeland A."/>
            <person name="Barry K.W."/>
            <person name="Cichocki N."/>
            <person name="Veneault-Fourrey C."/>
            <person name="LaButti K."/>
            <person name="Lindquist E.A."/>
            <person name="Lipzen A."/>
            <person name="Lundell T."/>
            <person name="Morin E."/>
            <person name="Murat C."/>
            <person name="Riley R."/>
            <person name="Ohm R."/>
            <person name="Sun H."/>
            <person name="Tunlid A."/>
            <person name="Henrissat B."/>
            <person name="Grigoriev I.V."/>
            <person name="Hibbett D.S."/>
            <person name="Martin F."/>
        </authorList>
    </citation>
    <scope>NUCLEOTIDE SEQUENCE [LARGE SCALE GENOMIC DNA]</scope>
    <source>
        <strain evidence="2">F 1598</strain>
    </source>
</reference>
<evidence type="ECO:0000313" key="1">
    <source>
        <dbReference type="EMBL" id="KIM82807.1"/>
    </source>
</evidence>